<dbReference type="InterPro" id="IPR027484">
    <property type="entry name" value="PInositol-4-P-5-kinase_N"/>
</dbReference>
<evidence type="ECO:0000256" key="3">
    <source>
        <dbReference type="SAM" id="MobiDB-lite"/>
    </source>
</evidence>
<keyword evidence="1" id="KW-0808">Transferase</keyword>
<dbReference type="SUPFAM" id="SSF56104">
    <property type="entry name" value="SAICAR synthase-like"/>
    <property type="match status" value="1"/>
</dbReference>
<accession>E4X3M8</accession>
<evidence type="ECO:0000259" key="4">
    <source>
        <dbReference type="PROSITE" id="PS51455"/>
    </source>
</evidence>
<dbReference type="InterPro" id="IPR027483">
    <property type="entry name" value="PInositol-4-P-4/5-kinase_C_sf"/>
</dbReference>
<keyword evidence="2" id="KW-0175">Coiled coil</keyword>
<feature type="compositionally biased region" description="Basic residues" evidence="3">
    <location>
        <begin position="8"/>
        <end position="23"/>
    </location>
</feature>
<dbReference type="Gene3D" id="3.30.810.10">
    <property type="entry name" value="2-Layer Sandwich"/>
    <property type="match status" value="1"/>
</dbReference>
<dbReference type="InParanoid" id="E4X3M8"/>
<dbReference type="OrthoDB" id="20783at2759"/>
<evidence type="ECO:0000313" key="6">
    <source>
        <dbReference type="Proteomes" id="UP000001307"/>
    </source>
</evidence>
<dbReference type="SMART" id="SM00330">
    <property type="entry name" value="PIPKc"/>
    <property type="match status" value="1"/>
</dbReference>
<dbReference type="GO" id="GO:0005886">
    <property type="term" value="C:plasma membrane"/>
    <property type="evidence" value="ECO:0007669"/>
    <property type="project" value="TreeGrafter"/>
</dbReference>
<dbReference type="Proteomes" id="UP000001307">
    <property type="component" value="Unassembled WGS sequence"/>
</dbReference>
<dbReference type="InterPro" id="IPR023610">
    <property type="entry name" value="PInositol-4/5-P-5/4-kinase"/>
</dbReference>
<keyword evidence="6" id="KW-1185">Reference proteome</keyword>
<keyword evidence="1" id="KW-0547">Nucleotide-binding</keyword>
<name>E4X3M8_OIKDI</name>
<reference evidence="5" key="1">
    <citation type="journal article" date="2010" name="Science">
        <title>Plasticity of animal genome architecture unmasked by rapid evolution of a pelagic tunicate.</title>
        <authorList>
            <person name="Denoeud F."/>
            <person name="Henriet S."/>
            <person name="Mungpakdee S."/>
            <person name="Aury J.M."/>
            <person name="Da Silva C."/>
            <person name="Brinkmann H."/>
            <person name="Mikhaleva J."/>
            <person name="Olsen L.C."/>
            <person name="Jubin C."/>
            <person name="Canestro C."/>
            <person name="Bouquet J.M."/>
            <person name="Danks G."/>
            <person name="Poulain J."/>
            <person name="Campsteijn C."/>
            <person name="Adamski M."/>
            <person name="Cross I."/>
            <person name="Yadetie F."/>
            <person name="Muffato M."/>
            <person name="Louis A."/>
            <person name="Butcher S."/>
            <person name="Tsagkogeorga G."/>
            <person name="Konrad A."/>
            <person name="Singh S."/>
            <person name="Jensen M.F."/>
            <person name="Cong E.H."/>
            <person name="Eikeseth-Otteraa H."/>
            <person name="Noel B."/>
            <person name="Anthouard V."/>
            <person name="Porcel B.M."/>
            <person name="Kachouri-Lafond R."/>
            <person name="Nishino A."/>
            <person name="Ugolini M."/>
            <person name="Chourrout P."/>
            <person name="Nishida H."/>
            <person name="Aasland R."/>
            <person name="Huzurbazar S."/>
            <person name="Westhof E."/>
            <person name="Delsuc F."/>
            <person name="Lehrach H."/>
            <person name="Reinhardt R."/>
            <person name="Weissenbach J."/>
            <person name="Roy S.W."/>
            <person name="Artiguenave F."/>
            <person name="Postlethwait J.H."/>
            <person name="Manak J.R."/>
            <person name="Thompson E.M."/>
            <person name="Jaillon O."/>
            <person name="Du Pasquier L."/>
            <person name="Boudinot P."/>
            <person name="Liberles D.A."/>
            <person name="Volff J.N."/>
            <person name="Philippe H."/>
            <person name="Lenhard B."/>
            <person name="Roest Crollius H."/>
            <person name="Wincker P."/>
            <person name="Chourrout D."/>
        </authorList>
    </citation>
    <scope>NUCLEOTIDE SEQUENCE [LARGE SCALE GENOMIC DNA]</scope>
</reference>
<evidence type="ECO:0000256" key="1">
    <source>
        <dbReference type="PROSITE-ProRule" id="PRU00781"/>
    </source>
</evidence>
<gene>
    <name evidence="5" type="ORF">GSOID_T00017871001</name>
</gene>
<dbReference type="Pfam" id="PF01504">
    <property type="entry name" value="PIP5K"/>
    <property type="match status" value="1"/>
</dbReference>
<organism evidence="5">
    <name type="scientific">Oikopleura dioica</name>
    <name type="common">Tunicate</name>
    <dbReference type="NCBI Taxonomy" id="34765"/>
    <lineage>
        <taxon>Eukaryota</taxon>
        <taxon>Metazoa</taxon>
        <taxon>Chordata</taxon>
        <taxon>Tunicata</taxon>
        <taxon>Appendicularia</taxon>
        <taxon>Copelata</taxon>
        <taxon>Oikopleuridae</taxon>
        <taxon>Oikopleura</taxon>
    </lineage>
</organism>
<evidence type="ECO:0000256" key="2">
    <source>
        <dbReference type="SAM" id="Coils"/>
    </source>
</evidence>
<dbReference type="GO" id="GO:0046854">
    <property type="term" value="P:phosphatidylinositol phosphate biosynthetic process"/>
    <property type="evidence" value="ECO:0007669"/>
    <property type="project" value="TreeGrafter"/>
</dbReference>
<dbReference type="PANTHER" id="PTHR23086">
    <property type="entry name" value="PHOSPHATIDYLINOSITOL-4-PHOSPHATE 5-KINASE"/>
    <property type="match status" value="1"/>
</dbReference>
<dbReference type="GO" id="GO:0016309">
    <property type="term" value="F:1-phosphatidylinositol-5-phosphate 4-kinase activity"/>
    <property type="evidence" value="ECO:0007669"/>
    <property type="project" value="TreeGrafter"/>
</dbReference>
<keyword evidence="1" id="KW-0418">Kinase</keyword>
<dbReference type="EMBL" id="FN653023">
    <property type="protein sequence ID" value="CBY18232.1"/>
    <property type="molecule type" value="Genomic_DNA"/>
</dbReference>
<dbReference type="PANTHER" id="PTHR23086:SF8">
    <property type="entry name" value="PHOSPHATIDYLINOSITOL 5-PHOSPHATE 4-KINASE, ISOFORM A"/>
    <property type="match status" value="1"/>
</dbReference>
<dbReference type="Gene3D" id="3.30.800.10">
    <property type="entry name" value="Phosphatidylinositol Phosphate Kinase II Beta"/>
    <property type="match status" value="1"/>
</dbReference>
<proteinExistence type="predicted"/>
<sequence>MSGETTKQRKLQHKKRRPHFHRQREKVLRGNDDPLAAVFSWGVSHHQRELSVIPQPKMLLADDFKAYSKLKVENHAFNRTLLPGHYKVKEYCPLVFRGLRERFDISEDDYTDSLSLHHIEPLITQDEIEKMEEANADGRMPGKLRKRDILRSYCGRFIVSLISTEDVEQLHNVLPSYYAHVVEQKGETLLPNWLGLYRCGISNRSDRYLLVTKSITRRIEVLSEAFRLKGTKIEKIEKKQKKEKKEKEDDKDKKELREPEWLQSGIRLHLISSDAQRFRTYLKNDLQLLQRLKLMNYSLDVRLCPQSDDEKEENHDSGHDGGPNSGDNRDSESDEDEDFEEEALTFRFKLENGGTVFLSLNDILNHYDTKKKAQNAVKSATHGNDEDKKVNPERYSRQFTEFLSSAVFAQWTN</sequence>
<feature type="coiled-coil region" evidence="2">
    <location>
        <begin position="228"/>
        <end position="257"/>
    </location>
</feature>
<feature type="domain" description="PIPK" evidence="4">
    <location>
        <begin position="31"/>
        <end position="407"/>
    </location>
</feature>
<dbReference type="PROSITE" id="PS51455">
    <property type="entry name" value="PIPK"/>
    <property type="match status" value="1"/>
</dbReference>
<dbReference type="GO" id="GO:0005524">
    <property type="term" value="F:ATP binding"/>
    <property type="evidence" value="ECO:0007669"/>
    <property type="project" value="UniProtKB-UniRule"/>
</dbReference>
<dbReference type="InterPro" id="IPR002498">
    <property type="entry name" value="PInositol-4-P-4/5-kinase_core"/>
</dbReference>
<keyword evidence="1" id="KW-0067">ATP-binding</keyword>
<evidence type="ECO:0000313" key="5">
    <source>
        <dbReference type="EMBL" id="CBY18232.1"/>
    </source>
</evidence>
<feature type="region of interest" description="Disordered" evidence="3">
    <location>
        <begin position="1"/>
        <end position="23"/>
    </location>
</feature>
<dbReference type="AlphaFoldDB" id="E4X3M8"/>
<feature type="region of interest" description="Disordered" evidence="3">
    <location>
        <begin position="307"/>
        <end position="338"/>
    </location>
</feature>
<protein>
    <recommendedName>
        <fullName evidence="4">PIPK domain-containing protein</fullName>
    </recommendedName>
</protein>
<dbReference type="GO" id="GO:0016308">
    <property type="term" value="F:1-phosphatidylinositol-4-phosphate 5-kinase activity"/>
    <property type="evidence" value="ECO:0007669"/>
    <property type="project" value="TreeGrafter"/>
</dbReference>